<dbReference type="RefSeq" id="WP_084724194.1">
    <property type="nucleotide sequence ID" value="NZ_CP059733.1"/>
</dbReference>
<gene>
    <name evidence="1" type="ORF">SG34_009825</name>
</gene>
<reference evidence="1 2" key="1">
    <citation type="journal article" date="2015" name="Genome Announc.">
        <title>Draft Genome Sequences of Marine Isolates of Thalassomonas viridans and Thalassomonas actiniarum.</title>
        <authorList>
            <person name="Olonade I."/>
            <person name="van Zyl L.J."/>
            <person name="Trindade M."/>
        </authorList>
    </citation>
    <scope>NUCLEOTIDE SEQUENCE [LARGE SCALE GENOMIC DNA]</scope>
    <source>
        <strain evidence="1 2">XOM25</strain>
    </source>
</reference>
<keyword evidence="1" id="KW-0489">Methyltransferase</keyword>
<name>A0AAF0CC66_9GAMM</name>
<dbReference type="AlphaFoldDB" id="A0AAF0CC66"/>
<dbReference type="KEGG" id="tvd:SG34_009825"/>
<keyword evidence="1" id="KW-0808">Transferase</keyword>
<dbReference type="PIRSF" id="PIRSF031679">
    <property type="entry name" value="Mtase_Alr7345_prd"/>
    <property type="match status" value="1"/>
</dbReference>
<dbReference type="Gene3D" id="3.40.50.150">
    <property type="entry name" value="Vaccinia Virus protein VP39"/>
    <property type="match status" value="1"/>
</dbReference>
<dbReference type="Proteomes" id="UP000032352">
    <property type="component" value="Chromosome"/>
</dbReference>
<dbReference type="CDD" id="cd02440">
    <property type="entry name" value="AdoMet_MTases"/>
    <property type="match status" value="1"/>
</dbReference>
<dbReference type="GO" id="GO:0008168">
    <property type="term" value="F:methyltransferase activity"/>
    <property type="evidence" value="ECO:0007669"/>
    <property type="project" value="UniProtKB-KW"/>
</dbReference>
<organism evidence="1 2">
    <name type="scientific">Thalassomonas viridans</name>
    <dbReference type="NCBI Taxonomy" id="137584"/>
    <lineage>
        <taxon>Bacteria</taxon>
        <taxon>Pseudomonadati</taxon>
        <taxon>Pseudomonadota</taxon>
        <taxon>Gammaproteobacteria</taxon>
        <taxon>Alteromonadales</taxon>
        <taxon>Colwelliaceae</taxon>
        <taxon>Thalassomonas</taxon>
    </lineage>
</organism>
<dbReference type="GO" id="GO:0032259">
    <property type="term" value="P:methylation"/>
    <property type="evidence" value="ECO:0007669"/>
    <property type="project" value="UniProtKB-KW"/>
</dbReference>
<dbReference type="Pfam" id="PF01209">
    <property type="entry name" value="Ubie_methyltran"/>
    <property type="match status" value="1"/>
</dbReference>
<protein>
    <submittedName>
        <fullName evidence="1">Class I SAM-dependent methyltransferase</fullName>
    </submittedName>
</protein>
<accession>A0AAF0CC66</accession>
<evidence type="ECO:0000313" key="2">
    <source>
        <dbReference type="Proteomes" id="UP000032352"/>
    </source>
</evidence>
<dbReference type="EMBL" id="CP059733">
    <property type="protein sequence ID" value="WDE07154.1"/>
    <property type="molecule type" value="Genomic_DNA"/>
</dbReference>
<proteinExistence type="predicted"/>
<dbReference type="SUPFAM" id="SSF53335">
    <property type="entry name" value="S-adenosyl-L-methionine-dependent methyltransferases"/>
    <property type="match status" value="1"/>
</dbReference>
<reference evidence="1 2" key="2">
    <citation type="journal article" date="2022" name="Mar. Drugs">
        <title>Bioassay-Guided Fractionation Leads to the Detection of Cholic Acid Generated by the Rare Thalassomonas sp.</title>
        <authorList>
            <person name="Pheiffer F."/>
            <person name="Schneider Y.K."/>
            <person name="Hansen E.H."/>
            <person name="Andersen J.H."/>
            <person name="Isaksson J."/>
            <person name="Busche T."/>
            <person name="R C."/>
            <person name="Kalinowski J."/>
            <person name="Zyl L.V."/>
            <person name="Trindade M."/>
        </authorList>
    </citation>
    <scope>NUCLEOTIDE SEQUENCE [LARGE SCALE GENOMIC DNA]</scope>
    <source>
        <strain evidence="1 2">XOM25</strain>
    </source>
</reference>
<dbReference type="InterPro" id="IPR016980">
    <property type="entry name" value="S-AdoMet-dep_MeTrfase_Alr7345"/>
</dbReference>
<sequence length="247" mass="28564">MLTFTRFMLTPVLILFTCLLLTDLAAKEWQFVKGERSASDLEQDINRKGQQVLELVDLKPGMVVADILGGGGYYSELIARKVAPYGRVYLHNNQAYLPHVGKEVAARLKDNRLENVIRHDKETEDLAFIDQSLDMIFFVLGYHDLYHVDKNWKIDKDDFIRQLKTALKPGGYLLIIDHSAPDGSGTEYSQDLHRIDKAYVINELKRKGFKLIKQSDLLVNDKDSREISPFHPDIRRRTDRFILLFQK</sequence>
<evidence type="ECO:0000313" key="1">
    <source>
        <dbReference type="EMBL" id="WDE07154.1"/>
    </source>
</evidence>
<keyword evidence="2" id="KW-1185">Reference proteome</keyword>
<dbReference type="InterPro" id="IPR029063">
    <property type="entry name" value="SAM-dependent_MTases_sf"/>
</dbReference>